<dbReference type="InterPro" id="IPR029044">
    <property type="entry name" value="Nucleotide-diphossugar_trans"/>
</dbReference>
<evidence type="ECO:0000313" key="1">
    <source>
        <dbReference type="EMBL" id="SNT34652.1"/>
    </source>
</evidence>
<name>A0A239LXF9_9BACT</name>
<accession>A0A239LXF9</accession>
<dbReference type="AlphaFoldDB" id="A0A239LXF9"/>
<dbReference type="EMBL" id="FZOQ01000055">
    <property type="protein sequence ID" value="SNT34652.1"/>
    <property type="molecule type" value="Genomic_DNA"/>
</dbReference>
<evidence type="ECO:0000313" key="2">
    <source>
        <dbReference type="Proteomes" id="UP000198432"/>
    </source>
</evidence>
<reference evidence="2" key="1">
    <citation type="submission" date="2017-06" db="EMBL/GenBank/DDBJ databases">
        <authorList>
            <person name="Varghese N."/>
            <person name="Submissions S."/>
        </authorList>
    </citation>
    <scope>NUCLEOTIDE SEQUENCE [LARGE SCALE GENOMIC DNA]</scope>
    <source>
        <strain evidence="2">NKM1</strain>
    </source>
</reference>
<dbReference type="RefSeq" id="WP_089321994.1">
    <property type="nucleotide sequence ID" value="NZ_FZOQ01000055.1"/>
</dbReference>
<sequence length="310" mass="34719">MNNSPTLLILAAGMASRYGSLKQLDAFGPNGETIIDYSIYDAVRAGFGKVVFVVRKSIEDEFKSVMENRLPEQIAAEYITQELDMLPAGYGIAPGRTKPWGTGHAVWLASAKIQEPFAVINADDFYGYKSFRLAADFLKSSSDDREYGLIGFRLANTLSEHGSVSRGICAFGPDQALSSLTELTKIVRRDEDRILVQDENAQYGELQGDEIVSMNLMAFKPTVFPYFDSYLKEFLDKKGQDQKTEFYLPSVVNEMLTTGAARVKVIPTPEKWFGVTYPEDKANTMKQINALVHANIYPQNLWKKNISYAR</sequence>
<dbReference type="Gene3D" id="3.90.550.10">
    <property type="entry name" value="Spore Coat Polysaccharide Biosynthesis Protein SpsA, Chain A"/>
    <property type="match status" value="1"/>
</dbReference>
<keyword evidence="2" id="KW-1185">Reference proteome</keyword>
<dbReference type="OrthoDB" id="9779926at2"/>
<proteinExistence type="predicted"/>
<evidence type="ECO:0008006" key="3">
    <source>
        <dbReference type="Google" id="ProtNLM"/>
    </source>
</evidence>
<gene>
    <name evidence="1" type="ORF">SAMN06296052_1552</name>
</gene>
<protein>
    <recommendedName>
        <fullName evidence="3">Nucleotidyl transferase</fullName>
    </recommendedName>
</protein>
<dbReference type="Proteomes" id="UP000198432">
    <property type="component" value="Unassembled WGS sequence"/>
</dbReference>
<organism evidence="1 2">
    <name type="scientific">Pontibacter ummariensis</name>
    <dbReference type="NCBI Taxonomy" id="1610492"/>
    <lineage>
        <taxon>Bacteria</taxon>
        <taxon>Pseudomonadati</taxon>
        <taxon>Bacteroidota</taxon>
        <taxon>Cytophagia</taxon>
        <taxon>Cytophagales</taxon>
        <taxon>Hymenobacteraceae</taxon>
        <taxon>Pontibacter</taxon>
    </lineage>
</organism>
<dbReference type="SUPFAM" id="SSF53448">
    <property type="entry name" value="Nucleotide-diphospho-sugar transferases"/>
    <property type="match status" value="1"/>
</dbReference>